<feature type="compositionally biased region" description="Polar residues" evidence="3">
    <location>
        <begin position="870"/>
        <end position="883"/>
    </location>
</feature>
<dbReference type="OrthoDB" id="5431456at2759"/>
<dbReference type="GO" id="GO:0003700">
    <property type="term" value="F:DNA-binding transcription factor activity"/>
    <property type="evidence" value="ECO:0007669"/>
    <property type="project" value="InterPro"/>
</dbReference>
<dbReference type="PROSITE" id="PS50039">
    <property type="entry name" value="FORK_HEAD_3"/>
    <property type="match status" value="1"/>
</dbReference>
<dbReference type="Gene3D" id="1.10.10.10">
    <property type="entry name" value="Winged helix-like DNA-binding domain superfamily/Winged helix DNA-binding domain"/>
    <property type="match status" value="1"/>
</dbReference>
<sequence>MNSTVQGEKGKVPQISVAKEIKSHGAVLDPRLHGRTLTRDPRIWDGAANGAATPPESHEHSSKSWADKVQQLAVHDHNARDDVQRKMQQHSGFPKELDAPTQENIAEAHEPDTQFPTQKTNLGVGLHNQKEHIHDEQVMGNRSMLQPSEEELQERLQCDGQQADLEPEIPDLSLEIPEASTGSVPARIRNLAGRFSEEISRGKIWQSTSVEIQASSSKPQPEKRNSLVRCSTCGKIIFSKVAKAEDPTCAGCKNQRQPARGDGAREPWISEKAEEVWRRRLEAGKRQLNGHLSPHQLNGHPSPTAKSAGDPGPSQLNREASTLEQSSHKFHDDTSTQPTDAQVKATNGGAQDPRDPSPAACETPSAVTNPTNVVSDGENEDAEMMDQSAQAVSSGGPSFEASRLVRRARSPVNENINNDTAGMGSDHARSAIESRGFKSTHGHAENGALSLDPARDSSDLSAPCAKLPASFSWPELIGFALAEASDHRMTAAQVHQWIVDNVEGYEINNTTHRSSIAATLSQQKAKFPKDDAIMEGSRQLSRWRLAPEFVSGYKTDLKAQREMLRKERSLQGARSSFLSRRKESNDFAKSPHGPSLPRPTSQQKDASKPPPQSTETPMFTQRHRVAYDADGRDIVAGFKDIPIERWTELAEVESFRAKGVRFYVGDYIKAPLPNRFKFADYTHKPLVQTIAQIEEIRQRRDEPGYAVLVQWFVTKEAAEWWKCRHVKSLWPKDEKSGMYVPATVWDVLTSDFIAEQEKSDPEETRREIIPNLFFELDTEVWLLYLKEGRGPISGPGVAFGPRSPFPAEQEAENTEAGLERTDEHHRSILRHSALFQERNAAQSRITLRTKSMAEANQPSKQGPIAKPPDDQSQLSSHKQATTIKTRRPVPFVEAMPIPSEQSQVRKSTLERTLFTPSPSNGPIRKDSSTTEPRLSKVASKARRRETMPSAEPAAKRQKTTVTLDEQTAVRAFLLKEQRNAKYEVKDLFAAAPDYDPEKAAWDREAKIAEIKARPSRKARFTRNLDYVRHERPPHALYVEVDRQLPKAYKAPPLNRPGSGYSNPEVARATNDRRSSRGNINNDTWRFNSDPDTDMPDEATQATSTSALMAFTQQTATTNGSSEFDPNKPEIFDTLEELLGLPSNMVPTLYEGRLAFRDGTMGAEGKLPRAKKVFKVGRNVPGELK</sequence>
<dbReference type="GO" id="GO:0005634">
    <property type="term" value="C:nucleus"/>
    <property type="evidence" value="ECO:0007669"/>
    <property type="project" value="UniProtKB-SubCell"/>
</dbReference>
<comment type="subcellular location">
    <subcellularLocation>
        <location evidence="2">Nucleus</location>
    </subcellularLocation>
</comment>
<feature type="region of interest" description="Disordered" evidence="3">
    <location>
        <begin position="795"/>
        <end position="822"/>
    </location>
</feature>
<comment type="caution">
    <text evidence="5">The sequence shown here is derived from an EMBL/GenBank/DDBJ whole genome shotgun (WGS) entry which is preliminary data.</text>
</comment>
<dbReference type="AlphaFoldDB" id="A0A8H4J8A6"/>
<evidence type="ECO:0000313" key="5">
    <source>
        <dbReference type="EMBL" id="KAF4313823.1"/>
    </source>
</evidence>
<evidence type="ECO:0000256" key="2">
    <source>
        <dbReference type="PROSITE-ProRule" id="PRU00089"/>
    </source>
</evidence>
<reference evidence="5" key="1">
    <citation type="submission" date="2020-04" db="EMBL/GenBank/DDBJ databases">
        <title>Genome Assembly and Annotation of Botryosphaeria dothidea sdau 11-99, a Latent Pathogen of Apple Fruit Ring Rot in China.</title>
        <authorList>
            <person name="Yu C."/>
            <person name="Diao Y."/>
            <person name="Lu Q."/>
            <person name="Zhao J."/>
            <person name="Cui S."/>
            <person name="Peng C."/>
            <person name="He B."/>
            <person name="Liu H."/>
        </authorList>
    </citation>
    <scope>NUCLEOTIDE SEQUENCE [LARGE SCALE GENOMIC DNA]</scope>
    <source>
        <strain evidence="5">Sdau11-99</strain>
    </source>
</reference>
<protein>
    <recommendedName>
        <fullName evidence="4">Fork-head domain-containing protein</fullName>
    </recommendedName>
</protein>
<keyword evidence="1 2" id="KW-0238">DNA-binding</keyword>
<feature type="compositionally biased region" description="Polar residues" evidence="3">
    <location>
        <begin position="365"/>
        <end position="374"/>
    </location>
</feature>
<feature type="compositionally biased region" description="Basic and acidic residues" evidence="3">
    <location>
        <begin position="56"/>
        <end position="66"/>
    </location>
</feature>
<dbReference type="EMBL" id="WWBZ02000001">
    <property type="protein sequence ID" value="KAF4313823.1"/>
    <property type="molecule type" value="Genomic_DNA"/>
</dbReference>
<proteinExistence type="predicted"/>
<evidence type="ECO:0000256" key="3">
    <source>
        <dbReference type="SAM" id="MobiDB-lite"/>
    </source>
</evidence>
<keyword evidence="2" id="KW-0539">Nucleus</keyword>
<accession>A0A8H4J8A6</accession>
<feature type="compositionally biased region" description="Polar residues" evidence="3">
    <location>
        <begin position="314"/>
        <end position="325"/>
    </location>
</feature>
<feature type="region of interest" description="Disordered" evidence="3">
    <location>
        <begin position="247"/>
        <end position="267"/>
    </location>
</feature>
<gene>
    <name evidence="5" type="ORF">GTA08_BOTSDO01104</name>
</gene>
<feature type="region of interest" description="Disordered" evidence="3">
    <location>
        <begin position="565"/>
        <end position="621"/>
    </location>
</feature>
<feature type="compositionally biased region" description="Polar residues" evidence="3">
    <location>
        <begin position="387"/>
        <end position="396"/>
    </location>
</feature>
<feature type="compositionally biased region" description="Polar residues" evidence="3">
    <location>
        <begin position="851"/>
        <end position="860"/>
    </location>
</feature>
<organism evidence="5 6">
    <name type="scientific">Botryosphaeria dothidea</name>
    <dbReference type="NCBI Taxonomy" id="55169"/>
    <lineage>
        <taxon>Eukaryota</taxon>
        <taxon>Fungi</taxon>
        <taxon>Dikarya</taxon>
        <taxon>Ascomycota</taxon>
        <taxon>Pezizomycotina</taxon>
        <taxon>Dothideomycetes</taxon>
        <taxon>Dothideomycetes incertae sedis</taxon>
        <taxon>Botryosphaeriales</taxon>
        <taxon>Botryosphaeriaceae</taxon>
        <taxon>Botryosphaeria</taxon>
    </lineage>
</organism>
<feature type="domain" description="Fork-head" evidence="4">
    <location>
        <begin position="468"/>
        <end position="568"/>
    </location>
</feature>
<feature type="DNA-binding region" description="Fork-head" evidence="2">
    <location>
        <begin position="468"/>
        <end position="568"/>
    </location>
</feature>
<feature type="compositionally biased region" description="Basic and acidic residues" evidence="3">
    <location>
        <begin position="426"/>
        <end position="436"/>
    </location>
</feature>
<feature type="region of interest" description="Disordered" evidence="3">
    <location>
        <begin position="290"/>
        <end position="461"/>
    </location>
</feature>
<dbReference type="GO" id="GO:0043565">
    <property type="term" value="F:sequence-specific DNA binding"/>
    <property type="evidence" value="ECO:0007669"/>
    <property type="project" value="InterPro"/>
</dbReference>
<feature type="compositionally biased region" description="Polar residues" evidence="3">
    <location>
        <begin position="295"/>
        <end position="305"/>
    </location>
</feature>
<dbReference type="InterPro" id="IPR036390">
    <property type="entry name" value="WH_DNA-bd_sf"/>
</dbReference>
<feature type="compositionally biased region" description="Polar residues" evidence="3">
    <location>
        <begin position="335"/>
        <end position="349"/>
    </location>
</feature>
<feature type="region of interest" description="Disordered" evidence="3">
    <location>
        <begin position="29"/>
        <end position="66"/>
    </location>
</feature>
<feature type="compositionally biased region" description="Polar residues" evidence="3">
    <location>
        <begin position="1076"/>
        <end position="1086"/>
    </location>
</feature>
<keyword evidence="6" id="KW-1185">Reference proteome</keyword>
<dbReference type="InterPro" id="IPR001766">
    <property type="entry name" value="Fork_head_dom"/>
</dbReference>
<evidence type="ECO:0000256" key="1">
    <source>
        <dbReference type="ARBA" id="ARBA00023125"/>
    </source>
</evidence>
<dbReference type="Proteomes" id="UP000572817">
    <property type="component" value="Unassembled WGS sequence"/>
</dbReference>
<feature type="region of interest" description="Disordered" evidence="3">
    <location>
        <begin position="1048"/>
        <end position="1100"/>
    </location>
</feature>
<feature type="region of interest" description="Disordered" evidence="3">
    <location>
        <begin position="851"/>
        <end position="960"/>
    </location>
</feature>
<dbReference type="InterPro" id="IPR036388">
    <property type="entry name" value="WH-like_DNA-bd_sf"/>
</dbReference>
<name>A0A8H4J8A6_9PEZI</name>
<evidence type="ECO:0000259" key="4">
    <source>
        <dbReference type="PROSITE" id="PS50039"/>
    </source>
</evidence>
<dbReference type="SUPFAM" id="SSF46785">
    <property type="entry name" value="Winged helix' DNA-binding domain"/>
    <property type="match status" value="1"/>
</dbReference>
<evidence type="ECO:0000313" key="6">
    <source>
        <dbReference type="Proteomes" id="UP000572817"/>
    </source>
</evidence>